<dbReference type="Gene3D" id="3.40.50.1580">
    <property type="entry name" value="Nucleoside phosphorylase domain"/>
    <property type="match status" value="1"/>
</dbReference>
<dbReference type="EMBL" id="JAGGLL010000019">
    <property type="protein sequence ID" value="MBP2022731.1"/>
    <property type="molecule type" value="Genomic_DNA"/>
</dbReference>
<organism evidence="2 3">
    <name type="scientific">Clostridium punense</name>
    <dbReference type="NCBI Taxonomy" id="1054297"/>
    <lineage>
        <taxon>Bacteria</taxon>
        <taxon>Bacillati</taxon>
        <taxon>Bacillota</taxon>
        <taxon>Clostridia</taxon>
        <taxon>Eubacteriales</taxon>
        <taxon>Clostridiaceae</taxon>
        <taxon>Clostridium</taxon>
    </lineage>
</organism>
<dbReference type="InterPro" id="IPR000845">
    <property type="entry name" value="Nucleoside_phosphorylase_d"/>
</dbReference>
<protein>
    <submittedName>
        <fullName evidence="2">Nucleoside phosphorylase</fullName>
    </submittedName>
</protein>
<comment type="caution">
    <text evidence="2">The sequence shown here is derived from an EMBL/GenBank/DDBJ whole genome shotgun (WGS) entry which is preliminary data.</text>
</comment>
<name>A0ABS4K646_9CLOT</name>
<dbReference type="Proteomes" id="UP001519308">
    <property type="component" value="Unassembled WGS sequence"/>
</dbReference>
<dbReference type="PANTHER" id="PTHR46832">
    <property type="entry name" value="5'-METHYLTHIOADENOSINE/S-ADENOSYLHOMOCYSTEINE NUCLEOSIDASE"/>
    <property type="match status" value="1"/>
</dbReference>
<reference evidence="2 3" key="1">
    <citation type="submission" date="2021-03" db="EMBL/GenBank/DDBJ databases">
        <title>Genomic Encyclopedia of Type Strains, Phase IV (KMG-IV): sequencing the most valuable type-strain genomes for metagenomic binning, comparative biology and taxonomic classification.</title>
        <authorList>
            <person name="Goeker M."/>
        </authorList>
    </citation>
    <scope>NUCLEOTIDE SEQUENCE [LARGE SCALE GENOMIC DNA]</scope>
    <source>
        <strain evidence="2 3">DSM 28650</strain>
    </source>
</reference>
<accession>A0ABS4K646</accession>
<proteinExistence type="predicted"/>
<evidence type="ECO:0000259" key="1">
    <source>
        <dbReference type="Pfam" id="PF01048"/>
    </source>
</evidence>
<dbReference type="RefSeq" id="WP_209649620.1">
    <property type="nucleotide sequence ID" value="NZ_JAGGLL010000019.1"/>
</dbReference>
<keyword evidence="3" id="KW-1185">Reference proteome</keyword>
<dbReference type="SUPFAM" id="SSF53167">
    <property type="entry name" value="Purine and uridine phosphorylases"/>
    <property type="match status" value="1"/>
</dbReference>
<dbReference type="InterPro" id="IPR035994">
    <property type="entry name" value="Nucleoside_phosphorylase_sf"/>
</dbReference>
<evidence type="ECO:0000313" key="3">
    <source>
        <dbReference type="Proteomes" id="UP001519308"/>
    </source>
</evidence>
<evidence type="ECO:0000313" key="2">
    <source>
        <dbReference type="EMBL" id="MBP2022731.1"/>
    </source>
</evidence>
<sequence length="290" mass="33214">MRYEKHWVMESEIHTLYNQSKYKEAKSKFIIHAQKDYISEKNYGWEDYVVGLFSRIAIICPCRIEYDKCKDILNLGNEIILNGRTICSRKYNESEVFSIFAGPGKIQCTSATQLLIDKLGCDLAIDVGGAGSLCDEFNYNDIIIAREIYEFDICEIEDFENLKDDLTSNTIFNNVLSEQIEYHNKFINCLKDIDNQRIKFGNIASGEKTIKDIKTRTMLNSKLGAHACNWETASVIKTANLNSIPGISIRVITDNADENMEREFHTNWSDSLVNLYSVLNDILKKILLGL</sequence>
<dbReference type="PANTHER" id="PTHR46832:SF1">
    <property type="entry name" value="5'-METHYLTHIOADENOSINE_S-ADENOSYLHOMOCYSTEINE NUCLEOSIDASE"/>
    <property type="match status" value="1"/>
</dbReference>
<dbReference type="CDD" id="cd09008">
    <property type="entry name" value="MTAN"/>
    <property type="match status" value="1"/>
</dbReference>
<feature type="domain" description="Nucleoside phosphorylase" evidence="1">
    <location>
        <begin position="55"/>
        <end position="283"/>
    </location>
</feature>
<gene>
    <name evidence="2" type="ORF">J2Z44_002554</name>
</gene>
<dbReference type="Pfam" id="PF01048">
    <property type="entry name" value="PNP_UDP_1"/>
    <property type="match status" value="1"/>
</dbReference>